<protein>
    <recommendedName>
        <fullName evidence="3">histidine kinase</fullName>
        <ecNumber evidence="3">2.7.13.3</ecNumber>
    </recommendedName>
</protein>
<keyword evidence="8" id="KW-0067">ATP-binding</keyword>
<dbReference type="SUPFAM" id="SSF158472">
    <property type="entry name" value="HAMP domain-like"/>
    <property type="match status" value="1"/>
</dbReference>
<accession>A0A177LTV5</accession>
<reference evidence="13 14" key="1">
    <citation type="submission" date="2016-03" db="EMBL/GenBank/DDBJ databases">
        <authorList>
            <person name="Ploux O."/>
        </authorList>
    </citation>
    <scope>NUCLEOTIDE SEQUENCE [LARGE SCALE GENOMIC DNA]</scope>
    <source>
        <strain evidence="13 14">R-45371</strain>
    </source>
</reference>
<dbReference type="PROSITE" id="PS50109">
    <property type="entry name" value="HIS_KIN"/>
    <property type="match status" value="1"/>
</dbReference>
<dbReference type="GO" id="GO:0016020">
    <property type="term" value="C:membrane"/>
    <property type="evidence" value="ECO:0007669"/>
    <property type="project" value="UniProtKB-SubCell"/>
</dbReference>
<dbReference type="InterPro" id="IPR036890">
    <property type="entry name" value="HATPase_C_sf"/>
</dbReference>
<dbReference type="SMART" id="SM00387">
    <property type="entry name" value="HATPase_c"/>
    <property type="match status" value="1"/>
</dbReference>
<evidence type="ECO:0000256" key="7">
    <source>
        <dbReference type="ARBA" id="ARBA00022777"/>
    </source>
</evidence>
<dbReference type="CDD" id="cd00082">
    <property type="entry name" value="HisKA"/>
    <property type="match status" value="1"/>
</dbReference>
<feature type="domain" description="Histidine kinase" evidence="11">
    <location>
        <begin position="385"/>
        <end position="602"/>
    </location>
</feature>
<dbReference type="InterPro" id="IPR003660">
    <property type="entry name" value="HAMP_dom"/>
</dbReference>
<dbReference type="SMART" id="SM00304">
    <property type="entry name" value="HAMP"/>
    <property type="match status" value="1"/>
</dbReference>
<dbReference type="EMBL" id="LUUH01000107">
    <property type="protein sequence ID" value="OAH96906.1"/>
    <property type="molecule type" value="Genomic_DNA"/>
</dbReference>
<gene>
    <name evidence="13" type="ORF">A1353_23835</name>
</gene>
<keyword evidence="5" id="KW-0808">Transferase</keyword>
<comment type="catalytic activity">
    <reaction evidence="1">
        <text>ATP + protein L-histidine = ADP + protein N-phospho-L-histidine.</text>
        <dbReference type="EC" id="2.7.13.3"/>
    </reaction>
</comment>
<dbReference type="InterPro" id="IPR003594">
    <property type="entry name" value="HATPase_dom"/>
</dbReference>
<evidence type="ECO:0000256" key="4">
    <source>
        <dbReference type="ARBA" id="ARBA00022553"/>
    </source>
</evidence>
<evidence type="ECO:0000313" key="13">
    <source>
        <dbReference type="EMBL" id="OAH96906.1"/>
    </source>
</evidence>
<dbReference type="InterPro" id="IPR050351">
    <property type="entry name" value="BphY/WalK/GraS-like"/>
</dbReference>
<proteinExistence type="predicted"/>
<keyword evidence="4" id="KW-0597">Phosphoprotein</keyword>
<dbReference type="PANTHER" id="PTHR42878">
    <property type="entry name" value="TWO-COMPONENT HISTIDINE KINASE"/>
    <property type="match status" value="1"/>
</dbReference>
<dbReference type="Gene3D" id="1.10.287.130">
    <property type="match status" value="1"/>
</dbReference>
<evidence type="ECO:0000256" key="1">
    <source>
        <dbReference type="ARBA" id="ARBA00000085"/>
    </source>
</evidence>
<dbReference type="GO" id="GO:0007234">
    <property type="term" value="P:osmosensory signaling via phosphorelay pathway"/>
    <property type="evidence" value="ECO:0007669"/>
    <property type="project" value="TreeGrafter"/>
</dbReference>
<dbReference type="RefSeq" id="WP_064038763.1">
    <property type="nucleotide sequence ID" value="NZ_LUUH01000107.1"/>
</dbReference>
<dbReference type="SMART" id="SM00388">
    <property type="entry name" value="HisKA"/>
    <property type="match status" value="1"/>
</dbReference>
<keyword evidence="6" id="KW-0547">Nucleotide-binding</keyword>
<evidence type="ECO:0000259" key="12">
    <source>
        <dbReference type="PROSITE" id="PS50885"/>
    </source>
</evidence>
<dbReference type="Proteomes" id="UP000077763">
    <property type="component" value="Unassembled WGS sequence"/>
</dbReference>
<dbReference type="GO" id="GO:0005524">
    <property type="term" value="F:ATP binding"/>
    <property type="evidence" value="ECO:0007669"/>
    <property type="project" value="UniProtKB-KW"/>
</dbReference>
<evidence type="ECO:0000256" key="9">
    <source>
        <dbReference type="ARBA" id="ARBA00023012"/>
    </source>
</evidence>
<feature type="transmembrane region" description="Helical" evidence="10">
    <location>
        <begin position="292"/>
        <end position="318"/>
    </location>
</feature>
<evidence type="ECO:0000256" key="2">
    <source>
        <dbReference type="ARBA" id="ARBA00004370"/>
    </source>
</evidence>
<dbReference type="EC" id="2.7.13.3" evidence="3"/>
<dbReference type="PANTHER" id="PTHR42878:SF7">
    <property type="entry name" value="SENSOR HISTIDINE KINASE GLRK"/>
    <property type="match status" value="1"/>
</dbReference>
<keyword evidence="10" id="KW-0812">Transmembrane</keyword>
<dbReference type="GO" id="GO:0030295">
    <property type="term" value="F:protein kinase activator activity"/>
    <property type="evidence" value="ECO:0007669"/>
    <property type="project" value="TreeGrafter"/>
</dbReference>
<comment type="caution">
    <text evidence="13">The sequence shown here is derived from an EMBL/GenBank/DDBJ whole genome shotgun (WGS) entry which is preliminary data.</text>
</comment>
<dbReference type="AlphaFoldDB" id="A0A177LTV5"/>
<feature type="transmembrane region" description="Helical" evidence="10">
    <location>
        <begin position="29"/>
        <end position="51"/>
    </location>
</feature>
<dbReference type="InterPro" id="IPR003661">
    <property type="entry name" value="HisK_dim/P_dom"/>
</dbReference>
<evidence type="ECO:0000256" key="3">
    <source>
        <dbReference type="ARBA" id="ARBA00012438"/>
    </source>
</evidence>
<dbReference type="FunFam" id="1.10.287.130:FF:000001">
    <property type="entry name" value="Two-component sensor histidine kinase"/>
    <property type="match status" value="1"/>
</dbReference>
<dbReference type="PROSITE" id="PS50885">
    <property type="entry name" value="HAMP"/>
    <property type="match status" value="1"/>
</dbReference>
<dbReference type="InterPro" id="IPR004358">
    <property type="entry name" value="Sig_transdc_His_kin-like_C"/>
</dbReference>
<dbReference type="Gene3D" id="3.30.565.10">
    <property type="entry name" value="Histidine kinase-like ATPase, C-terminal domain"/>
    <property type="match status" value="1"/>
</dbReference>
<dbReference type="Pfam" id="PF02518">
    <property type="entry name" value="HATPase_c"/>
    <property type="match status" value="1"/>
</dbReference>
<dbReference type="PRINTS" id="PR00344">
    <property type="entry name" value="BCTRLSENSOR"/>
</dbReference>
<dbReference type="InterPro" id="IPR005467">
    <property type="entry name" value="His_kinase_dom"/>
</dbReference>
<evidence type="ECO:0000256" key="8">
    <source>
        <dbReference type="ARBA" id="ARBA00022840"/>
    </source>
</evidence>
<keyword evidence="10" id="KW-0472">Membrane</keyword>
<dbReference type="CDD" id="cd06225">
    <property type="entry name" value="HAMP"/>
    <property type="match status" value="1"/>
</dbReference>
<evidence type="ECO:0000259" key="11">
    <source>
        <dbReference type="PROSITE" id="PS50109"/>
    </source>
</evidence>
<keyword evidence="10" id="KW-1133">Transmembrane helix</keyword>
<dbReference type="GO" id="GO:0000156">
    <property type="term" value="F:phosphorelay response regulator activity"/>
    <property type="evidence" value="ECO:0007669"/>
    <property type="project" value="TreeGrafter"/>
</dbReference>
<dbReference type="SUPFAM" id="SSF55874">
    <property type="entry name" value="ATPase domain of HSP90 chaperone/DNA topoisomerase II/histidine kinase"/>
    <property type="match status" value="1"/>
</dbReference>
<dbReference type="Gene3D" id="6.10.340.10">
    <property type="match status" value="1"/>
</dbReference>
<evidence type="ECO:0000256" key="5">
    <source>
        <dbReference type="ARBA" id="ARBA00022679"/>
    </source>
</evidence>
<organism evidence="13 14">
    <name type="scientific">Methylomonas methanica</name>
    <dbReference type="NCBI Taxonomy" id="421"/>
    <lineage>
        <taxon>Bacteria</taxon>
        <taxon>Pseudomonadati</taxon>
        <taxon>Pseudomonadota</taxon>
        <taxon>Gammaproteobacteria</taxon>
        <taxon>Methylococcales</taxon>
        <taxon>Methylococcaceae</taxon>
        <taxon>Methylomonas</taxon>
    </lineage>
</organism>
<keyword evidence="7" id="KW-0418">Kinase</keyword>
<evidence type="ECO:0000256" key="10">
    <source>
        <dbReference type="SAM" id="Phobius"/>
    </source>
</evidence>
<evidence type="ECO:0000256" key="6">
    <source>
        <dbReference type="ARBA" id="ARBA00022741"/>
    </source>
</evidence>
<feature type="domain" description="HAMP" evidence="12">
    <location>
        <begin position="319"/>
        <end position="363"/>
    </location>
</feature>
<comment type="subcellular location">
    <subcellularLocation>
        <location evidence="2">Membrane</location>
    </subcellularLocation>
</comment>
<evidence type="ECO:0000313" key="14">
    <source>
        <dbReference type="Proteomes" id="UP000077763"/>
    </source>
</evidence>
<dbReference type="Pfam" id="PF00512">
    <property type="entry name" value="HisKA"/>
    <property type="match status" value="1"/>
</dbReference>
<dbReference type="CDD" id="cd00075">
    <property type="entry name" value="HATPase"/>
    <property type="match status" value="1"/>
</dbReference>
<name>A0A177LTV5_METMH</name>
<keyword evidence="9" id="KW-0902">Two-component regulatory system</keyword>
<dbReference type="SUPFAM" id="SSF47384">
    <property type="entry name" value="Homodimeric domain of signal transducing histidine kinase"/>
    <property type="match status" value="1"/>
</dbReference>
<sequence>MCQPKRLRNRNDTQSDSGLSVAVSFQSRIVLFFSALFVGIQALTLACVYRVSLDNVTRQLDQNLLFAEQTFERLMTDRGKRIASETRILVADFGFRTTVSDGDSKTIASALENLTLRIRGQRAFYIDLQGNTVADTAELLQGKPFIFPDALAQAENHGSAVVFGLLDEKLYEWAIVPVLAPIPIGWVAVAIAVDHGRADQFKHLSSLLLDVSLIETSHSRPRILTSSLPLEIQTLLGNLSIGTFNPEKKDSVMFELGNRVFISRIQRLPPASRSEPIWAILQIDFKQALAPYWLMFYAAVVLSVIGLIAALLGSIVIAKKISQPLRRLAGDTERIIDGQLDSTLPVTGHDELSRLAKTFNRAACLASQIGEFKHKDQRRREMVATVSHDLRTPLTSLRGFLETLQLKNGGMQASEQQHFLEIALRQSEKVSRLAQELFELAKLECDETCLNLEDINLAELVQDVCQKFQLYARQRGIELIAGLRLDLPPVSADIGLIERLLTNLIDNALRHTPSGGQVRVDAWPAGQRIMMSVTDTGIGISKEYLPGLFDWESPLSRQARAEGGGFGLVVVAKIVSLHGGNIQVDSSLGHGSSFCFDLTAASP</sequence>
<dbReference type="GO" id="GO:0000155">
    <property type="term" value="F:phosphorelay sensor kinase activity"/>
    <property type="evidence" value="ECO:0007669"/>
    <property type="project" value="InterPro"/>
</dbReference>
<dbReference type="Pfam" id="PF00672">
    <property type="entry name" value="HAMP"/>
    <property type="match status" value="1"/>
</dbReference>
<dbReference type="InterPro" id="IPR036097">
    <property type="entry name" value="HisK_dim/P_sf"/>
</dbReference>